<evidence type="ECO:0000313" key="2">
    <source>
        <dbReference type="Proteomes" id="UP000199705"/>
    </source>
</evidence>
<reference evidence="2" key="1">
    <citation type="submission" date="2016-10" db="EMBL/GenBank/DDBJ databases">
        <authorList>
            <person name="Varghese N."/>
            <person name="Submissions S."/>
        </authorList>
    </citation>
    <scope>NUCLEOTIDE SEQUENCE [LARGE SCALE GENOMIC DNA]</scope>
    <source>
        <strain evidence="2">Gh-67</strain>
    </source>
</reference>
<evidence type="ECO:0000313" key="1">
    <source>
        <dbReference type="EMBL" id="SDH13264.1"/>
    </source>
</evidence>
<gene>
    <name evidence="1" type="ORF">SAMN05192573_10726</name>
</gene>
<keyword evidence="2" id="KW-1185">Reference proteome</keyword>
<proteinExistence type="predicted"/>
<dbReference type="EMBL" id="FNCG01000007">
    <property type="protein sequence ID" value="SDH13264.1"/>
    <property type="molecule type" value="Genomic_DNA"/>
</dbReference>
<dbReference type="Proteomes" id="UP000199705">
    <property type="component" value="Unassembled WGS sequence"/>
</dbReference>
<dbReference type="RefSeq" id="WP_091168416.1">
    <property type="nucleotide sequence ID" value="NZ_FNCG01000007.1"/>
</dbReference>
<sequence length="140" mass="15592">MMNVHAYRKGLEFGFTEIAFDQYGWFVRPRFLDYEVVKLGNTARYGEYSEIRIGRGVNGIWSFALSYSFGCAGGGSALSVYDPPFASREAALTTALSKLKVMFTEKIGATDTTNYKQDVILKTLKAIEGAQVNMVQLSLF</sequence>
<dbReference type="STRING" id="551996.SAMN05192573_10726"/>
<name>A0A1G7ZX58_9SPHI</name>
<dbReference type="AlphaFoldDB" id="A0A1G7ZX58"/>
<accession>A0A1G7ZX58</accession>
<protein>
    <submittedName>
        <fullName evidence="1">Uncharacterized protein</fullName>
    </submittedName>
</protein>
<organism evidence="1 2">
    <name type="scientific">Mucilaginibacter gossypii</name>
    <dbReference type="NCBI Taxonomy" id="551996"/>
    <lineage>
        <taxon>Bacteria</taxon>
        <taxon>Pseudomonadati</taxon>
        <taxon>Bacteroidota</taxon>
        <taxon>Sphingobacteriia</taxon>
        <taxon>Sphingobacteriales</taxon>
        <taxon>Sphingobacteriaceae</taxon>
        <taxon>Mucilaginibacter</taxon>
    </lineage>
</organism>